<dbReference type="EMBL" id="CP000095">
    <property type="protein sequence ID" value="AAZ58587.1"/>
    <property type="molecule type" value="Genomic_DNA"/>
</dbReference>
<keyword evidence="2" id="KW-1185">Reference proteome</keyword>
<evidence type="ECO:0000313" key="1">
    <source>
        <dbReference type="EMBL" id="AAZ58587.1"/>
    </source>
</evidence>
<protein>
    <submittedName>
        <fullName evidence="1">Uncharacterized protein</fullName>
    </submittedName>
</protein>
<name>Q46IU1_PROMT</name>
<dbReference type="KEGG" id="pmn:PMN2A_1097"/>
<proteinExistence type="predicted"/>
<sequence>MFMNIFLAPVLFAGVFAAYVMDDSDIDNGNVEMYSQVTHTGNVVFIGNKNGIFYPCRCRQIKGEPPCCPVAYPSLGSLGFAGRRHSSDVVELKRGKGFWCKFSSLKMPEGHKRGDNFPIHWCHKSGWVEGIRPKSFSNRSNIGEPHSLILHPAVIDETKLRGFN</sequence>
<dbReference type="HOGENOM" id="CLU_1617536_0_0_3"/>
<dbReference type="AlphaFoldDB" id="Q46IU1"/>
<dbReference type="Proteomes" id="UP000002535">
    <property type="component" value="Chromosome"/>
</dbReference>
<organism evidence="1 2">
    <name type="scientific">Prochlorococcus marinus (strain NATL2A)</name>
    <dbReference type="NCBI Taxonomy" id="59920"/>
    <lineage>
        <taxon>Bacteria</taxon>
        <taxon>Bacillati</taxon>
        <taxon>Cyanobacteriota</taxon>
        <taxon>Cyanophyceae</taxon>
        <taxon>Synechococcales</taxon>
        <taxon>Prochlorococcaceae</taxon>
        <taxon>Prochlorococcus</taxon>
    </lineage>
</organism>
<reference evidence="1 2" key="1">
    <citation type="journal article" date="2007" name="PLoS Genet.">
        <title>Patterns and implications of gene gain and loss in the evolution of Prochlorococcus.</title>
        <authorList>
            <person name="Kettler G.C."/>
            <person name="Martiny A.C."/>
            <person name="Huang K."/>
            <person name="Zucker J."/>
            <person name="Coleman M.L."/>
            <person name="Rodrigue S."/>
            <person name="Chen F."/>
            <person name="Lapidus A."/>
            <person name="Ferriera S."/>
            <person name="Johnson J."/>
            <person name="Steglich C."/>
            <person name="Church G.M."/>
            <person name="Richardson P."/>
            <person name="Chisholm S.W."/>
        </authorList>
    </citation>
    <scope>NUCLEOTIDE SEQUENCE [LARGE SCALE GENOMIC DNA]</scope>
    <source>
        <strain evidence="1 2">NATL2A</strain>
    </source>
</reference>
<gene>
    <name evidence="1" type="ordered locus">PMN2A_1097</name>
</gene>
<accession>Q46IU1</accession>
<evidence type="ECO:0000313" key="2">
    <source>
        <dbReference type="Proteomes" id="UP000002535"/>
    </source>
</evidence>